<feature type="transmembrane region" description="Helical" evidence="8">
    <location>
        <begin position="402"/>
        <end position="425"/>
    </location>
</feature>
<sequence length="557" mass="60291">MTDIQKGPDGTSRESIRHGEVQHASTGSNHELQRRLKSRHVTMIALGGSLGTGLLVGTGAGLVKAGPGGLFIDYTVIGCVVFLVMSALGEMASFVALPHGFGGYASRFTDPALGFATGYVYLFKYLLATPNQLAAASLIMKYWTGDRVNPAVYITVILVIIALINYGSVAKFGEFEFWLSSVKVVVICGVILLLLIIALGGGPTHDRTGFRYWNDPGAFVEYKTSGDLGKFVGVWSGMVSALYAFSGTELVGITVGEAQNPRVVMPKAIKMTFYRILFFYIFSILVLGMVVPYNSEDLAFATKSSTSAAASPFVVAIKIAKIQGLDHVINACLMIFAFSAANSDLYTAVRTLYGISRDGKAPRVFSITNKSGVPIVALATALAFCLLAYMSVGSGAKTVFGYLTNVVTVFSALTWIGILVSHISFRRAVVAQRIGPDHLAYRAPFRHYGSYVGICFLVLLILTKGLEAFIGGFDYKTFVVQYIGIPVYLVFIFGYKLWYRTETIPASQVDLVTGVATETVAEEKARLAAERREAEVGQGPARKMLGKVYRAGFQWLF</sequence>
<keyword evidence="3 8" id="KW-0812">Transmembrane</keyword>
<comment type="caution">
    <text evidence="10">The sequence shown here is derived from an EMBL/GenBank/DDBJ whole genome shotgun (WGS) entry which is preliminary data.</text>
</comment>
<evidence type="ECO:0000256" key="7">
    <source>
        <dbReference type="SAM" id="MobiDB-lite"/>
    </source>
</evidence>
<dbReference type="PIRSF" id="PIRSF006060">
    <property type="entry name" value="AA_transporter"/>
    <property type="match status" value="1"/>
</dbReference>
<dbReference type="PANTHER" id="PTHR43341:SF9">
    <property type="entry name" value="DICARBOXYLIC AMINO ACID PERMEASE"/>
    <property type="match status" value="1"/>
</dbReference>
<feature type="transmembrane region" description="Helical" evidence="8">
    <location>
        <begin position="445"/>
        <end position="466"/>
    </location>
</feature>
<keyword evidence="4" id="KW-0029">Amino-acid transport</keyword>
<keyword evidence="11" id="KW-1185">Reference proteome</keyword>
<evidence type="ECO:0000313" key="11">
    <source>
        <dbReference type="Proteomes" id="UP001175001"/>
    </source>
</evidence>
<dbReference type="EMBL" id="JAUJDW010000099">
    <property type="protein sequence ID" value="KAK0638227.1"/>
    <property type="molecule type" value="Genomic_DNA"/>
</dbReference>
<dbReference type="GO" id="GO:0016020">
    <property type="term" value="C:membrane"/>
    <property type="evidence" value="ECO:0007669"/>
    <property type="project" value="UniProtKB-SubCell"/>
</dbReference>
<evidence type="ECO:0000256" key="5">
    <source>
        <dbReference type="ARBA" id="ARBA00022989"/>
    </source>
</evidence>
<dbReference type="AlphaFoldDB" id="A0AA40CH38"/>
<keyword evidence="2" id="KW-0813">Transport</keyword>
<feature type="compositionally biased region" description="Basic and acidic residues" evidence="7">
    <location>
        <begin position="11"/>
        <end position="21"/>
    </location>
</feature>
<evidence type="ECO:0000313" key="10">
    <source>
        <dbReference type="EMBL" id="KAK0638227.1"/>
    </source>
</evidence>
<organism evidence="10 11">
    <name type="scientific">Lasiodiplodia hormozganensis</name>
    <dbReference type="NCBI Taxonomy" id="869390"/>
    <lineage>
        <taxon>Eukaryota</taxon>
        <taxon>Fungi</taxon>
        <taxon>Dikarya</taxon>
        <taxon>Ascomycota</taxon>
        <taxon>Pezizomycotina</taxon>
        <taxon>Dothideomycetes</taxon>
        <taxon>Dothideomycetes incertae sedis</taxon>
        <taxon>Botryosphaeriales</taxon>
        <taxon>Botryosphaeriaceae</taxon>
        <taxon>Lasiodiplodia</taxon>
    </lineage>
</organism>
<keyword evidence="5 8" id="KW-1133">Transmembrane helix</keyword>
<proteinExistence type="predicted"/>
<dbReference type="FunFam" id="1.20.1740.10:FF:000006">
    <property type="entry name" value="General amino acid permease"/>
    <property type="match status" value="1"/>
</dbReference>
<evidence type="ECO:0000256" key="6">
    <source>
        <dbReference type="ARBA" id="ARBA00023136"/>
    </source>
</evidence>
<feature type="transmembrane region" description="Helical" evidence="8">
    <location>
        <begin position="272"/>
        <end position="293"/>
    </location>
</feature>
<dbReference type="PANTHER" id="PTHR43341">
    <property type="entry name" value="AMINO ACID PERMEASE"/>
    <property type="match status" value="1"/>
</dbReference>
<dbReference type="GO" id="GO:0015171">
    <property type="term" value="F:amino acid transmembrane transporter activity"/>
    <property type="evidence" value="ECO:0007669"/>
    <property type="project" value="TreeGrafter"/>
</dbReference>
<name>A0AA40CH38_9PEZI</name>
<feature type="domain" description="Amino acid permease/ SLC12A" evidence="9">
    <location>
        <begin position="40"/>
        <end position="501"/>
    </location>
</feature>
<feature type="transmembrane region" description="Helical" evidence="8">
    <location>
        <begin position="150"/>
        <end position="169"/>
    </location>
</feature>
<feature type="transmembrane region" description="Helical" evidence="8">
    <location>
        <begin position="74"/>
        <end position="97"/>
    </location>
</feature>
<evidence type="ECO:0000259" key="9">
    <source>
        <dbReference type="Pfam" id="PF00324"/>
    </source>
</evidence>
<dbReference type="InterPro" id="IPR004840">
    <property type="entry name" value="Amino_acid_permease_CS"/>
</dbReference>
<dbReference type="InterPro" id="IPR004841">
    <property type="entry name" value="AA-permease/SLC12A_dom"/>
</dbReference>
<comment type="subcellular location">
    <subcellularLocation>
        <location evidence="1">Membrane</location>
        <topology evidence="1">Multi-pass membrane protein</topology>
    </subcellularLocation>
</comment>
<evidence type="ECO:0000256" key="3">
    <source>
        <dbReference type="ARBA" id="ARBA00022692"/>
    </source>
</evidence>
<dbReference type="InterPro" id="IPR050524">
    <property type="entry name" value="APC_YAT"/>
</dbReference>
<feature type="transmembrane region" description="Helical" evidence="8">
    <location>
        <begin position="181"/>
        <end position="201"/>
    </location>
</feature>
<feature type="transmembrane region" description="Helical" evidence="8">
    <location>
        <begin position="478"/>
        <end position="498"/>
    </location>
</feature>
<feature type="region of interest" description="Disordered" evidence="7">
    <location>
        <begin position="1"/>
        <end position="32"/>
    </location>
</feature>
<evidence type="ECO:0000256" key="8">
    <source>
        <dbReference type="SAM" id="Phobius"/>
    </source>
</evidence>
<evidence type="ECO:0000256" key="4">
    <source>
        <dbReference type="ARBA" id="ARBA00022970"/>
    </source>
</evidence>
<dbReference type="PROSITE" id="PS00218">
    <property type="entry name" value="AMINO_ACID_PERMEASE_1"/>
    <property type="match status" value="1"/>
</dbReference>
<dbReference type="Proteomes" id="UP001175001">
    <property type="component" value="Unassembled WGS sequence"/>
</dbReference>
<protein>
    <submittedName>
        <fullName evidence="10">Dicarboxylic amino acid permease</fullName>
    </submittedName>
</protein>
<feature type="transmembrane region" description="Helical" evidence="8">
    <location>
        <begin position="373"/>
        <end position="390"/>
    </location>
</feature>
<feature type="transmembrane region" description="Helical" evidence="8">
    <location>
        <begin position="41"/>
        <end position="62"/>
    </location>
</feature>
<evidence type="ECO:0000256" key="1">
    <source>
        <dbReference type="ARBA" id="ARBA00004141"/>
    </source>
</evidence>
<evidence type="ECO:0000256" key="2">
    <source>
        <dbReference type="ARBA" id="ARBA00022448"/>
    </source>
</evidence>
<keyword evidence="6 8" id="KW-0472">Membrane</keyword>
<gene>
    <name evidence="10" type="primary">DIP5_0</name>
    <name evidence="10" type="ORF">DIS24_g10027</name>
</gene>
<dbReference type="Pfam" id="PF00324">
    <property type="entry name" value="AA_permease"/>
    <property type="match status" value="1"/>
</dbReference>
<dbReference type="Gene3D" id="1.20.1740.10">
    <property type="entry name" value="Amino acid/polyamine transporter I"/>
    <property type="match status" value="1"/>
</dbReference>
<reference evidence="10" key="1">
    <citation type="submission" date="2023-06" db="EMBL/GenBank/DDBJ databases">
        <title>Multi-omics analyses reveal the molecular pathogenesis toolkit of Lasiodiplodia hormozganensis, a cross-kingdom pathogen.</title>
        <authorList>
            <person name="Felix C."/>
            <person name="Meneses R."/>
            <person name="Goncalves M.F.M."/>
            <person name="Tilleman L."/>
            <person name="Duarte A.S."/>
            <person name="Jorrin-Novo J.V."/>
            <person name="Van De Peer Y."/>
            <person name="Deforce D."/>
            <person name="Van Nieuwerburgh F."/>
            <person name="Esteves A.C."/>
            <person name="Alves A."/>
        </authorList>
    </citation>
    <scope>NUCLEOTIDE SEQUENCE</scope>
    <source>
        <strain evidence="10">CBS 339.90</strain>
    </source>
</reference>
<accession>A0AA40CH38</accession>